<comment type="caution">
    <text evidence="2">The sequence shown here is derived from an EMBL/GenBank/DDBJ whole genome shotgun (WGS) entry which is preliminary data.</text>
</comment>
<organism evidence="2 3">
    <name type="scientific">Ignelater luminosus</name>
    <name type="common">Cucubano</name>
    <name type="synonym">Pyrophorus luminosus</name>
    <dbReference type="NCBI Taxonomy" id="2038154"/>
    <lineage>
        <taxon>Eukaryota</taxon>
        <taxon>Metazoa</taxon>
        <taxon>Ecdysozoa</taxon>
        <taxon>Arthropoda</taxon>
        <taxon>Hexapoda</taxon>
        <taxon>Insecta</taxon>
        <taxon>Pterygota</taxon>
        <taxon>Neoptera</taxon>
        <taxon>Endopterygota</taxon>
        <taxon>Coleoptera</taxon>
        <taxon>Polyphaga</taxon>
        <taxon>Elateriformia</taxon>
        <taxon>Elateroidea</taxon>
        <taxon>Elateridae</taxon>
        <taxon>Agrypninae</taxon>
        <taxon>Pyrophorini</taxon>
        <taxon>Ignelater</taxon>
    </lineage>
</organism>
<feature type="region of interest" description="Disordered" evidence="1">
    <location>
        <begin position="34"/>
        <end position="71"/>
    </location>
</feature>
<proteinExistence type="predicted"/>
<evidence type="ECO:0000313" key="2">
    <source>
        <dbReference type="EMBL" id="KAF2883873.1"/>
    </source>
</evidence>
<reference evidence="2" key="1">
    <citation type="submission" date="2019-08" db="EMBL/GenBank/DDBJ databases">
        <title>The genome of the North American firefly Photinus pyralis.</title>
        <authorList>
            <consortium name="Photinus pyralis genome working group"/>
            <person name="Fallon T.R."/>
            <person name="Sander Lower S.E."/>
            <person name="Weng J.-K."/>
        </authorList>
    </citation>
    <scope>NUCLEOTIDE SEQUENCE</scope>
    <source>
        <strain evidence="2">TRF0915ILg1</strain>
        <tissue evidence="2">Whole body</tissue>
    </source>
</reference>
<evidence type="ECO:0000256" key="1">
    <source>
        <dbReference type="SAM" id="MobiDB-lite"/>
    </source>
</evidence>
<evidence type="ECO:0000313" key="3">
    <source>
        <dbReference type="Proteomes" id="UP000801492"/>
    </source>
</evidence>
<feature type="compositionally biased region" description="Basic and acidic residues" evidence="1">
    <location>
        <begin position="47"/>
        <end position="71"/>
    </location>
</feature>
<sequence length="127" mass="14759">MDGYILHLLDRLQPLHITFYATLKTADSTERNVLREEANKKVKKRETKTETSKKTLLLDDHNKKDDSVEKGETRSCKNKNYFEFNSDKEVDDGEGRDEDVVGQNLRLVCSEFGKNGEMWLRCVLCEN</sequence>
<gene>
    <name evidence="2" type="ORF">ILUMI_22303</name>
</gene>
<dbReference type="Proteomes" id="UP000801492">
    <property type="component" value="Unassembled WGS sequence"/>
</dbReference>
<accession>A0A8K0G315</accession>
<name>A0A8K0G315_IGNLU</name>
<dbReference type="AlphaFoldDB" id="A0A8K0G315"/>
<protein>
    <submittedName>
        <fullName evidence="2">Uncharacterized protein</fullName>
    </submittedName>
</protein>
<keyword evidence="3" id="KW-1185">Reference proteome</keyword>
<dbReference type="EMBL" id="VTPC01090282">
    <property type="protein sequence ID" value="KAF2883873.1"/>
    <property type="molecule type" value="Genomic_DNA"/>
</dbReference>